<comment type="similarity">
    <text evidence="12">Belongs to the radical SAM superfamily. MoaA family.</text>
</comment>
<feature type="region of interest" description="Disordered" evidence="13">
    <location>
        <begin position="324"/>
        <end position="348"/>
    </location>
</feature>
<evidence type="ECO:0000256" key="1">
    <source>
        <dbReference type="ARBA" id="ARBA00012167"/>
    </source>
</evidence>
<keyword evidence="2 12" id="KW-0004">4Fe-4S</keyword>
<dbReference type="GO" id="GO:0005525">
    <property type="term" value="F:GTP binding"/>
    <property type="evidence" value="ECO:0007669"/>
    <property type="project" value="UniProtKB-UniRule"/>
</dbReference>
<evidence type="ECO:0000256" key="6">
    <source>
        <dbReference type="ARBA" id="ARBA00023004"/>
    </source>
</evidence>
<feature type="binding site" evidence="12">
    <location>
        <position position="278"/>
    </location>
    <ligand>
        <name>[4Fe-4S] cluster</name>
        <dbReference type="ChEBI" id="CHEBI:49883"/>
        <label>2</label>
        <note>4Fe-4S-substrate</note>
    </ligand>
</feature>
<feature type="binding site" evidence="12">
    <location>
        <begin position="280"/>
        <end position="282"/>
    </location>
    <ligand>
        <name>GTP</name>
        <dbReference type="ChEBI" id="CHEBI:37565"/>
    </ligand>
</feature>
<dbReference type="NCBIfam" id="TIGR02666">
    <property type="entry name" value="moaA"/>
    <property type="match status" value="1"/>
</dbReference>
<dbReference type="HOGENOM" id="CLU_009273_0_1_7"/>
<evidence type="ECO:0000256" key="11">
    <source>
        <dbReference type="ARBA" id="ARBA00048697"/>
    </source>
</evidence>
<dbReference type="EMBL" id="CP002085">
    <property type="protein sequence ID" value="ADK86260.1"/>
    <property type="molecule type" value="Genomic_DNA"/>
</dbReference>
<evidence type="ECO:0000256" key="9">
    <source>
        <dbReference type="ARBA" id="ARBA00023150"/>
    </source>
</evidence>
<dbReference type="HAMAP" id="MF_01225_B">
    <property type="entry name" value="MoaA_B"/>
    <property type="match status" value="1"/>
</dbReference>
<dbReference type="AlphaFoldDB" id="E1QKQ1"/>
<dbReference type="GO" id="GO:0051539">
    <property type="term" value="F:4 iron, 4 sulfur cluster binding"/>
    <property type="evidence" value="ECO:0007669"/>
    <property type="project" value="UniProtKB-UniRule"/>
</dbReference>
<evidence type="ECO:0000256" key="10">
    <source>
        <dbReference type="ARBA" id="ARBA00023239"/>
    </source>
</evidence>
<feature type="binding site" evidence="12">
    <location>
        <position position="36"/>
    </location>
    <ligand>
        <name>[4Fe-4S] cluster</name>
        <dbReference type="ChEBI" id="CHEBI:49883"/>
        <label>1</label>
        <note>4Fe-4S-S-AdoMet</note>
    </ligand>
</feature>
<evidence type="ECO:0000256" key="7">
    <source>
        <dbReference type="ARBA" id="ARBA00023014"/>
    </source>
</evidence>
<dbReference type="GO" id="GO:0046872">
    <property type="term" value="F:metal ion binding"/>
    <property type="evidence" value="ECO:0007669"/>
    <property type="project" value="UniProtKB-KW"/>
</dbReference>
<dbReference type="GO" id="GO:1904047">
    <property type="term" value="F:S-adenosyl-L-methionine binding"/>
    <property type="evidence" value="ECO:0007669"/>
    <property type="project" value="UniProtKB-UniRule"/>
</dbReference>
<keyword evidence="5 12" id="KW-0547">Nucleotide-binding</keyword>
<dbReference type="Pfam" id="PF04055">
    <property type="entry name" value="Radical_SAM"/>
    <property type="match status" value="1"/>
</dbReference>
<feature type="binding site" evidence="12">
    <location>
        <position position="177"/>
    </location>
    <ligand>
        <name>GTP</name>
        <dbReference type="ChEBI" id="CHEBI:37565"/>
    </ligand>
</feature>
<keyword evidence="16" id="KW-1185">Reference proteome</keyword>
<feature type="binding site" evidence="12">
    <location>
        <position position="292"/>
    </location>
    <ligand>
        <name>[4Fe-4S] cluster</name>
        <dbReference type="ChEBI" id="CHEBI:49883"/>
        <label>2</label>
        <note>4Fe-4S-substrate</note>
    </ligand>
</feature>
<feature type="binding site" evidence="12">
    <location>
        <position position="134"/>
    </location>
    <ligand>
        <name>S-adenosyl-L-methionine</name>
        <dbReference type="ChEBI" id="CHEBI:59789"/>
    </ligand>
</feature>
<keyword evidence="10 12" id="KW-0456">Lyase</keyword>
<feature type="binding site" evidence="12">
    <location>
        <position position="42"/>
    </location>
    <ligand>
        <name>S-adenosyl-L-methionine</name>
        <dbReference type="ChEBI" id="CHEBI:59789"/>
    </ligand>
</feature>
<comment type="cofactor">
    <cofactor evidence="12">
        <name>[4Fe-4S] cluster</name>
        <dbReference type="ChEBI" id="CHEBI:49883"/>
    </cofactor>
    <text evidence="12">Binds 2 [4Fe-4S] clusters. Binds 1 [4Fe-4S] cluster coordinated with 3 cysteines and an exchangeable S-adenosyl-L-methionine and 1 [4Fe-4S] cluster coordinated with 3 cysteines and the GTP-derived substrate.</text>
</comment>
<feature type="binding site" evidence="12">
    <location>
        <position position="110"/>
    </location>
    <ligand>
        <name>GTP</name>
        <dbReference type="ChEBI" id="CHEBI:37565"/>
    </ligand>
</feature>
<dbReference type="SFLD" id="SFLDG01067">
    <property type="entry name" value="SPASM/twitch_domain_containing"/>
    <property type="match status" value="1"/>
</dbReference>
<gene>
    <name evidence="12" type="primary">moaA</name>
    <name evidence="15" type="ordered locus">Deba_2907</name>
</gene>
<dbReference type="SFLD" id="SFLDG01383">
    <property type="entry name" value="cyclic_pyranopterin_phosphate"/>
    <property type="match status" value="1"/>
</dbReference>
<evidence type="ECO:0000256" key="13">
    <source>
        <dbReference type="SAM" id="MobiDB-lite"/>
    </source>
</evidence>
<dbReference type="GO" id="GO:0006777">
    <property type="term" value="P:Mo-molybdopterin cofactor biosynthetic process"/>
    <property type="evidence" value="ECO:0007669"/>
    <property type="project" value="UniProtKB-UniRule"/>
</dbReference>
<dbReference type="InterPro" id="IPR058240">
    <property type="entry name" value="rSAM_sf"/>
</dbReference>
<comment type="function">
    <text evidence="12">Catalyzes the cyclization of GTP to (8S)-3',8-cyclo-7,8-dihydroguanosine 5'-triphosphate.</text>
</comment>
<dbReference type="InterPro" id="IPR040064">
    <property type="entry name" value="MoaA-like"/>
</dbReference>
<dbReference type="InterPro" id="IPR000385">
    <property type="entry name" value="MoaA_NifB_PqqE_Fe-S-bd_CS"/>
</dbReference>
<dbReference type="CDD" id="cd21117">
    <property type="entry name" value="Twitch_MoaA"/>
    <property type="match status" value="1"/>
</dbReference>
<feature type="binding site" evidence="12">
    <location>
        <position position="211"/>
    </location>
    <ligand>
        <name>S-adenosyl-L-methionine</name>
        <dbReference type="ChEBI" id="CHEBI:59789"/>
    </ligand>
</feature>
<dbReference type="SMART" id="SM00729">
    <property type="entry name" value="Elp3"/>
    <property type="match status" value="1"/>
</dbReference>
<evidence type="ECO:0000313" key="15">
    <source>
        <dbReference type="EMBL" id="ADK86260.1"/>
    </source>
</evidence>
<feature type="binding site" evidence="12">
    <location>
        <position position="79"/>
    </location>
    <ligand>
        <name>GTP</name>
        <dbReference type="ChEBI" id="CHEBI:37565"/>
    </ligand>
</feature>
<organism evidence="15 16">
    <name type="scientific">Desulfarculus baarsii (strain ATCC 33931 / DSM 2075 / LMG 7858 / VKM B-1802 / 2st14)</name>
    <dbReference type="NCBI Taxonomy" id="644282"/>
    <lineage>
        <taxon>Bacteria</taxon>
        <taxon>Pseudomonadati</taxon>
        <taxon>Thermodesulfobacteriota</taxon>
        <taxon>Desulfarculia</taxon>
        <taxon>Desulfarculales</taxon>
        <taxon>Desulfarculaceae</taxon>
        <taxon>Desulfarculus</taxon>
    </lineage>
</organism>
<keyword evidence="4 12" id="KW-0479">Metal-binding</keyword>
<dbReference type="PANTHER" id="PTHR22960:SF0">
    <property type="entry name" value="MOLYBDENUM COFACTOR BIOSYNTHESIS PROTEIN 1"/>
    <property type="match status" value="1"/>
</dbReference>
<keyword evidence="9 12" id="KW-0501">Molybdenum cofactor biosynthesis</keyword>
<dbReference type="RefSeq" id="WP_013259698.1">
    <property type="nucleotide sequence ID" value="NC_014365.1"/>
</dbReference>
<feature type="binding site" evidence="12">
    <location>
        <position position="29"/>
    </location>
    <ligand>
        <name>GTP</name>
        <dbReference type="ChEBI" id="CHEBI:37565"/>
    </ligand>
</feature>
<keyword evidence="7 12" id="KW-0411">Iron-sulfur</keyword>
<accession>E1QKQ1</accession>
<dbReference type="Gene3D" id="3.20.20.70">
    <property type="entry name" value="Aldolase class I"/>
    <property type="match status" value="1"/>
</dbReference>
<dbReference type="Pfam" id="PF06463">
    <property type="entry name" value="Mob_synth_C"/>
    <property type="match status" value="1"/>
</dbReference>
<feature type="domain" description="Radical SAM core" evidence="14">
    <location>
        <begin position="20"/>
        <end position="244"/>
    </location>
</feature>
<dbReference type="SUPFAM" id="SSF102114">
    <property type="entry name" value="Radical SAM enzymes"/>
    <property type="match status" value="1"/>
</dbReference>
<dbReference type="InterPro" id="IPR013785">
    <property type="entry name" value="Aldolase_TIM"/>
</dbReference>
<evidence type="ECO:0000256" key="4">
    <source>
        <dbReference type="ARBA" id="ARBA00022723"/>
    </source>
</evidence>
<feature type="binding site" evidence="12">
    <location>
        <position position="83"/>
    </location>
    <ligand>
        <name>S-adenosyl-L-methionine</name>
        <dbReference type="ChEBI" id="CHEBI:59789"/>
    </ligand>
</feature>
<keyword evidence="3 12" id="KW-0949">S-adenosyl-L-methionine</keyword>
<evidence type="ECO:0000313" key="16">
    <source>
        <dbReference type="Proteomes" id="UP000009047"/>
    </source>
</evidence>
<evidence type="ECO:0000256" key="12">
    <source>
        <dbReference type="HAMAP-Rule" id="MF_01225"/>
    </source>
</evidence>
<dbReference type="PROSITE" id="PS01305">
    <property type="entry name" value="MOAA_NIFB_PQQE"/>
    <property type="match status" value="1"/>
</dbReference>
<dbReference type="InterPro" id="IPR050105">
    <property type="entry name" value="MoCo_biosynth_MoaA/MoaC"/>
</dbReference>
<comment type="subunit">
    <text evidence="12">Monomer and homodimer.</text>
</comment>
<feature type="binding site" evidence="12">
    <location>
        <position position="43"/>
    </location>
    <ligand>
        <name>[4Fe-4S] cluster</name>
        <dbReference type="ChEBI" id="CHEBI:49883"/>
        <label>1</label>
        <note>4Fe-4S-S-AdoMet</note>
    </ligand>
</feature>
<evidence type="ECO:0000256" key="3">
    <source>
        <dbReference type="ARBA" id="ARBA00022691"/>
    </source>
</evidence>
<comment type="catalytic activity">
    <reaction evidence="11 12">
        <text>GTP + AH2 + S-adenosyl-L-methionine = (8S)-3',8-cyclo-7,8-dihydroguanosine 5'-triphosphate + 5'-deoxyadenosine + L-methionine + A + H(+)</text>
        <dbReference type="Rhea" id="RHEA:49576"/>
        <dbReference type="ChEBI" id="CHEBI:13193"/>
        <dbReference type="ChEBI" id="CHEBI:15378"/>
        <dbReference type="ChEBI" id="CHEBI:17319"/>
        <dbReference type="ChEBI" id="CHEBI:17499"/>
        <dbReference type="ChEBI" id="CHEBI:37565"/>
        <dbReference type="ChEBI" id="CHEBI:57844"/>
        <dbReference type="ChEBI" id="CHEBI:59789"/>
        <dbReference type="ChEBI" id="CHEBI:131766"/>
        <dbReference type="EC" id="4.1.99.22"/>
    </reaction>
</comment>
<dbReference type="eggNOG" id="COG2896">
    <property type="taxonomic scope" value="Bacteria"/>
</dbReference>
<dbReference type="UniPathway" id="UPA00344"/>
<dbReference type="OrthoDB" id="9763993at2"/>
<proteinExistence type="inferred from homology"/>
<dbReference type="EC" id="4.1.99.22" evidence="1 12"/>
<feature type="binding site" evidence="12">
    <location>
        <position position="40"/>
    </location>
    <ligand>
        <name>[4Fe-4S] cluster</name>
        <dbReference type="ChEBI" id="CHEBI:49883"/>
        <label>1</label>
        <note>4Fe-4S-S-AdoMet</note>
    </ligand>
</feature>
<comment type="pathway">
    <text evidence="12">Cofactor biosynthesis; molybdopterin biosynthesis.</text>
</comment>
<feature type="binding site" evidence="12">
    <location>
        <position position="275"/>
    </location>
    <ligand>
        <name>[4Fe-4S] cluster</name>
        <dbReference type="ChEBI" id="CHEBI:49883"/>
        <label>2</label>
        <note>4Fe-4S-substrate</note>
    </ligand>
</feature>
<keyword evidence="8 12" id="KW-0342">GTP-binding</keyword>
<dbReference type="CDD" id="cd01335">
    <property type="entry name" value="Radical_SAM"/>
    <property type="match status" value="1"/>
</dbReference>
<dbReference type="GO" id="GO:0061799">
    <property type="term" value="F:cyclic pyranopterin monophosphate synthase activity"/>
    <property type="evidence" value="ECO:0007669"/>
    <property type="project" value="TreeGrafter"/>
</dbReference>
<dbReference type="InterPro" id="IPR006638">
    <property type="entry name" value="Elp3/MiaA/NifB-like_rSAM"/>
</dbReference>
<dbReference type="PROSITE" id="PS51918">
    <property type="entry name" value="RADICAL_SAM"/>
    <property type="match status" value="1"/>
</dbReference>
<dbReference type="InterPro" id="IPR013483">
    <property type="entry name" value="MoaA"/>
</dbReference>
<reference evidence="15 16" key="1">
    <citation type="journal article" date="2010" name="Stand. Genomic Sci.">
        <title>Complete genome sequence of Desulfarculus baarsii type strain (2st14).</title>
        <authorList>
            <person name="Sun H."/>
            <person name="Spring S."/>
            <person name="Lapidus A."/>
            <person name="Davenport K."/>
            <person name="Del Rio T.G."/>
            <person name="Tice H."/>
            <person name="Nolan M."/>
            <person name="Copeland A."/>
            <person name="Cheng J.F."/>
            <person name="Lucas S."/>
            <person name="Tapia R."/>
            <person name="Goodwin L."/>
            <person name="Pitluck S."/>
            <person name="Ivanova N."/>
            <person name="Pagani I."/>
            <person name="Mavromatis K."/>
            <person name="Ovchinnikova G."/>
            <person name="Pati A."/>
            <person name="Chen A."/>
            <person name="Palaniappan K."/>
            <person name="Hauser L."/>
            <person name="Chang Y.J."/>
            <person name="Jeffries C.D."/>
            <person name="Detter J.C."/>
            <person name="Han C."/>
            <person name="Rohde M."/>
            <person name="Brambilla E."/>
            <person name="Goker M."/>
            <person name="Woyke T."/>
            <person name="Bristow J."/>
            <person name="Eisen J.A."/>
            <person name="Markowitz V."/>
            <person name="Hugenholtz P."/>
            <person name="Kyrpides N.C."/>
            <person name="Klenk H.P."/>
            <person name="Land M."/>
        </authorList>
    </citation>
    <scope>NUCLEOTIDE SEQUENCE [LARGE SCALE GENOMIC DNA]</scope>
    <source>
        <strain evidence="16">ATCC 33931 / DSM 2075 / LMG 7858 / VKM B-1802 / 2st14</strain>
    </source>
</reference>
<keyword evidence="6 12" id="KW-0408">Iron</keyword>
<evidence type="ECO:0000259" key="14">
    <source>
        <dbReference type="PROSITE" id="PS51918"/>
    </source>
</evidence>
<dbReference type="SFLD" id="SFLDS00029">
    <property type="entry name" value="Radical_SAM"/>
    <property type="match status" value="1"/>
</dbReference>
<evidence type="ECO:0000256" key="5">
    <source>
        <dbReference type="ARBA" id="ARBA00022741"/>
    </source>
</evidence>
<name>E1QKQ1_DESB2</name>
<protein>
    <recommendedName>
        <fullName evidence="1 12">GTP 3',8-cyclase</fullName>
        <ecNumber evidence="1 12">4.1.99.22</ecNumber>
    </recommendedName>
    <alternativeName>
        <fullName evidence="12">Molybdenum cofactor biosynthesis protein A</fullName>
    </alternativeName>
</protein>
<evidence type="ECO:0000256" key="2">
    <source>
        <dbReference type="ARBA" id="ARBA00022485"/>
    </source>
</evidence>
<sequence length="348" mass="37199">MAKPGGKSRFIQPDEMLVDGHGRMLNYLRVSLTDRCNFRCIYCMPPGGVDKIPHDDILSLEEIARVARVAVAMGVDKIRLTGGEPLLRRNLPVLLDKLSSIQPRPDIRLTTNGFFLSAALPWLLAGGVSAVNVSLDTLRPDRFAAISGLPPQAGPRALDAVLGGIRAAVAQGGLRVKVNTVPLAGLNDDEVADFARLAAQLGVAVRFIEYMPVGRLTRYRPERFISSDEVLGRLAALGSLAAIDHDPADGPAQRFALPGGRGEVGVISAISSHFCATCNRLRLTADGRLAPCLFSDETIALRPTLRSGVDDRQISALLALAARRKPSRHQHQPADVAATGCQMSNLGG</sequence>
<evidence type="ECO:0000256" key="8">
    <source>
        <dbReference type="ARBA" id="ARBA00023134"/>
    </source>
</evidence>
<dbReference type="STRING" id="644282.Deba_2907"/>
<dbReference type="SFLD" id="SFLDG01386">
    <property type="entry name" value="main_SPASM_domain-containing"/>
    <property type="match status" value="1"/>
</dbReference>
<dbReference type="PANTHER" id="PTHR22960">
    <property type="entry name" value="MOLYBDOPTERIN COFACTOR SYNTHESIS PROTEIN A"/>
    <property type="match status" value="1"/>
</dbReference>
<dbReference type="InterPro" id="IPR010505">
    <property type="entry name" value="MoaA_twitch"/>
</dbReference>
<dbReference type="GO" id="GO:0061798">
    <property type="term" value="F:GTP 3',8'-cyclase activity"/>
    <property type="evidence" value="ECO:0007669"/>
    <property type="project" value="UniProtKB-UniRule"/>
</dbReference>
<dbReference type="Proteomes" id="UP000009047">
    <property type="component" value="Chromosome"/>
</dbReference>
<dbReference type="InterPro" id="IPR007197">
    <property type="entry name" value="rSAM"/>
</dbReference>
<dbReference type="KEGG" id="dbr:Deba_2907"/>